<comment type="subunit">
    <text evidence="12">Monomer. Can also form homodimers and oligomers.</text>
</comment>
<dbReference type="GO" id="GO:0005524">
    <property type="term" value="F:ATP binding"/>
    <property type="evidence" value="ECO:0007669"/>
    <property type="project" value="UniProtKB-UniRule"/>
</dbReference>
<comment type="miscellaneous">
    <text evidence="12">A single active site specifically recognizes both ATP and CTP and is responsible for their addition.</text>
</comment>
<dbReference type="PANTHER" id="PTHR47545">
    <property type="entry name" value="MULTIFUNCTIONAL CCA PROTEIN"/>
    <property type="match status" value="1"/>
</dbReference>
<evidence type="ECO:0000256" key="7">
    <source>
        <dbReference type="ARBA" id="ARBA00022800"/>
    </source>
</evidence>
<dbReference type="HAMAP" id="MF_01261">
    <property type="entry name" value="CCA_bact_type1"/>
    <property type="match status" value="1"/>
</dbReference>
<dbReference type="GO" id="GO:0042245">
    <property type="term" value="P:RNA repair"/>
    <property type="evidence" value="ECO:0007669"/>
    <property type="project" value="UniProtKB-KW"/>
</dbReference>
<comment type="function">
    <text evidence="12">Catalyzes the addition and repair of the essential 3'-terminal CCA sequence in tRNAs without using a nucleic acid template. Adds these three nucleotides in the order of C, C, and A to the tRNA nucleotide-73, using CTP and ATP as substrates and producing inorganic pyrophosphate. tRNA 3'-terminal CCA addition is required both for tRNA processing and repair. Also involved in tRNA surveillance by mediating tandem CCA addition to generate a CCACCA at the 3' terminus of unstable tRNAs. While stable tRNAs receive only 3'-terminal CCA, unstable tRNAs are marked with CCACCA and rapidly degraded.</text>
</comment>
<keyword evidence="1 12" id="KW-0533">Nickel</keyword>
<accession>A0A975MN11</accession>
<feature type="binding site" evidence="12">
    <location>
        <position position="11"/>
    </location>
    <ligand>
        <name>CTP</name>
        <dbReference type="ChEBI" id="CHEBI:37563"/>
    </ligand>
</feature>
<dbReference type="Gene3D" id="3.30.460.10">
    <property type="entry name" value="Beta Polymerase, domain 2"/>
    <property type="match status" value="1"/>
</dbReference>
<reference evidence="14" key="1">
    <citation type="submission" date="2021-04" db="EMBL/GenBank/DDBJ databases">
        <title>Draft genome sequence data of methanotrophic Methylovulum sp. strain S1L and Methylomonas sp. strain S2AM isolated from boreal lake water columns.</title>
        <authorList>
            <person name="Rissanen A.J."/>
            <person name="Mangayil R."/>
            <person name="Svenning M.M."/>
            <person name="Khanongnuch R."/>
        </authorList>
    </citation>
    <scope>NUCLEOTIDE SEQUENCE</scope>
    <source>
        <strain evidence="14">S2AM</strain>
    </source>
</reference>
<feature type="binding site" evidence="12">
    <location>
        <position position="23"/>
    </location>
    <ligand>
        <name>Mg(2+)</name>
        <dbReference type="ChEBI" id="CHEBI:18420"/>
    </ligand>
</feature>
<dbReference type="EC" id="3.1.4.-" evidence="12"/>
<evidence type="ECO:0000313" key="14">
    <source>
        <dbReference type="EMBL" id="QWF70664.1"/>
    </source>
</evidence>
<feature type="binding site" evidence="12">
    <location>
        <position position="11"/>
    </location>
    <ligand>
        <name>ATP</name>
        <dbReference type="ChEBI" id="CHEBI:30616"/>
    </ligand>
</feature>
<keyword evidence="15" id="KW-1185">Reference proteome</keyword>
<dbReference type="InterPro" id="IPR003607">
    <property type="entry name" value="HD/PDEase_dom"/>
</dbReference>
<dbReference type="Pfam" id="PF01966">
    <property type="entry name" value="HD"/>
    <property type="match status" value="1"/>
</dbReference>
<evidence type="ECO:0000256" key="12">
    <source>
        <dbReference type="HAMAP-Rule" id="MF_01261"/>
    </source>
</evidence>
<dbReference type="Proteomes" id="UP000676649">
    <property type="component" value="Chromosome"/>
</dbReference>
<keyword evidence="11 12" id="KW-0694">RNA-binding</keyword>
<evidence type="ECO:0000256" key="5">
    <source>
        <dbReference type="ARBA" id="ARBA00022723"/>
    </source>
</evidence>
<comment type="domain">
    <text evidence="12">Comprises two domains: an N-terminal domain containing the nucleotidyltransferase activity and a C-terminal HD domain associated with both phosphodiesterase and phosphatase activities.</text>
</comment>
<dbReference type="Gene3D" id="1.10.3090.10">
    <property type="entry name" value="cca-adding enzyme, domain 2"/>
    <property type="match status" value="1"/>
</dbReference>
<dbReference type="GO" id="GO:0004112">
    <property type="term" value="F:cyclic-nucleotide phosphodiesterase activity"/>
    <property type="evidence" value="ECO:0007669"/>
    <property type="project" value="UniProtKB-UniRule"/>
</dbReference>
<feature type="binding site" evidence="12">
    <location>
        <position position="8"/>
    </location>
    <ligand>
        <name>CTP</name>
        <dbReference type="ChEBI" id="CHEBI:37563"/>
    </ligand>
</feature>
<evidence type="ECO:0000256" key="11">
    <source>
        <dbReference type="ARBA" id="ARBA00022884"/>
    </source>
</evidence>
<feature type="binding site" evidence="12">
    <location>
        <position position="91"/>
    </location>
    <ligand>
        <name>ATP</name>
        <dbReference type="ChEBI" id="CHEBI:30616"/>
    </ligand>
</feature>
<dbReference type="AlphaFoldDB" id="A0A975MN11"/>
<dbReference type="SUPFAM" id="SSF81301">
    <property type="entry name" value="Nucleotidyltransferase"/>
    <property type="match status" value="1"/>
</dbReference>
<feature type="binding site" evidence="12">
    <location>
        <position position="91"/>
    </location>
    <ligand>
        <name>CTP</name>
        <dbReference type="ChEBI" id="CHEBI:37563"/>
    </ligand>
</feature>
<evidence type="ECO:0000256" key="6">
    <source>
        <dbReference type="ARBA" id="ARBA00022741"/>
    </source>
</evidence>
<dbReference type="InterPro" id="IPR006674">
    <property type="entry name" value="HD_domain"/>
</dbReference>
<organism evidence="14 15">
    <name type="scientific">Methylomonas paludis</name>
    <dbReference type="NCBI Taxonomy" id="1173101"/>
    <lineage>
        <taxon>Bacteria</taxon>
        <taxon>Pseudomonadati</taxon>
        <taxon>Pseudomonadota</taxon>
        <taxon>Gammaproteobacteria</taxon>
        <taxon>Methylococcales</taxon>
        <taxon>Methylococcaceae</taxon>
        <taxon>Methylomonas</taxon>
    </lineage>
</organism>
<sequence length="414" mass="46403">MKTYLVGGAVRDRLLDYPVKEHDWLVVGETTESMLAQGFRSVGKDFPVFLHPDSHDEYALARTERKTAPGYKGFVVYASPEVTLEEDLLRRDLTINAMAIDDQGKLIDPFHGRQDLDKRILRHVSPAFGEDPVRILRVARFAARYAHLGFKVAAETQILMQQMVDDREADYLVPERVWAELYKALQEMNPAVFFQVLRACGALAVIFPEIEALFGVPQPEKHHPEIDTGIHVLLVLAQAAKLSVKPEVRLAALLHDLGKALSPSEHWPSHHGHEQKGLPVLEKFCQRLRVPTSFKTLAIQVMQYHTHCHRAMALRADTLIDLFQELGVFKTSSRLDDFILACEADARGRTGLETRPYPQAEYLRGAAAAAKAVDTTDILQSDLQGAKIGAAIRGRRVAAIADFKQQYLTQHPAL</sequence>
<protein>
    <recommendedName>
        <fullName evidence="12">Multifunctional CCA protein</fullName>
    </recommendedName>
    <domain>
        <recommendedName>
            <fullName evidence="12">CCA-adding enzyme</fullName>
            <ecNumber evidence="12">2.7.7.72</ecNumber>
        </recommendedName>
        <alternativeName>
            <fullName evidence="12">CCA tRNA nucleotidyltransferase</fullName>
        </alternativeName>
        <alternativeName>
            <fullName evidence="12">tRNA CCA-pyrophosphorylase</fullName>
        </alternativeName>
        <alternativeName>
            <fullName evidence="12">tRNA adenylyl-/cytidylyl-transferase</fullName>
        </alternativeName>
        <alternativeName>
            <fullName evidence="12">tRNA nucleotidyltransferase</fullName>
        </alternativeName>
        <alternativeName>
            <fullName evidence="12">tRNA-NT</fullName>
        </alternativeName>
    </domain>
    <domain>
        <recommendedName>
            <fullName evidence="12">2'-nucleotidase</fullName>
            <ecNumber evidence="12">3.1.3.-</ecNumber>
        </recommendedName>
    </domain>
    <domain>
        <recommendedName>
            <fullName evidence="12">2',3'-cyclic phosphodiesterase</fullName>
            <ecNumber evidence="12">3.1.4.-</ecNumber>
        </recommendedName>
    </domain>
    <domain>
        <recommendedName>
            <fullName evidence="12">Phosphatase</fullName>
        </recommendedName>
    </domain>
</protein>
<dbReference type="GO" id="GO:0016791">
    <property type="term" value="F:phosphatase activity"/>
    <property type="evidence" value="ECO:0007669"/>
    <property type="project" value="UniProtKB-UniRule"/>
</dbReference>
<feature type="binding site" evidence="12">
    <location>
        <position position="137"/>
    </location>
    <ligand>
        <name>CTP</name>
        <dbReference type="ChEBI" id="CHEBI:37563"/>
    </ligand>
</feature>
<comment type="cofactor">
    <cofactor evidence="12">
        <name>Ni(2+)</name>
        <dbReference type="ChEBI" id="CHEBI:49786"/>
    </cofactor>
    <text evidence="12">Nickel for phosphatase activity.</text>
</comment>
<proteinExistence type="inferred from homology"/>
<keyword evidence="8 12" id="KW-0378">Hydrolase</keyword>
<dbReference type="EC" id="3.1.3.-" evidence="12"/>
<dbReference type="Pfam" id="PF01743">
    <property type="entry name" value="PolyA_pol"/>
    <property type="match status" value="1"/>
</dbReference>
<evidence type="ECO:0000256" key="2">
    <source>
        <dbReference type="ARBA" id="ARBA00022679"/>
    </source>
</evidence>
<evidence type="ECO:0000256" key="3">
    <source>
        <dbReference type="ARBA" id="ARBA00022694"/>
    </source>
</evidence>
<dbReference type="PIRSF" id="PIRSF000813">
    <property type="entry name" value="CCA_bact"/>
    <property type="match status" value="1"/>
</dbReference>
<keyword evidence="3 12" id="KW-0819">tRNA processing</keyword>
<dbReference type="SUPFAM" id="SSF81891">
    <property type="entry name" value="Poly A polymerase C-terminal region-like"/>
    <property type="match status" value="1"/>
</dbReference>
<dbReference type="EMBL" id="CP073754">
    <property type="protein sequence ID" value="QWF70664.1"/>
    <property type="molecule type" value="Genomic_DNA"/>
</dbReference>
<dbReference type="InterPro" id="IPR002646">
    <property type="entry name" value="PolA_pol_head_dom"/>
</dbReference>
<evidence type="ECO:0000256" key="8">
    <source>
        <dbReference type="ARBA" id="ARBA00022801"/>
    </source>
</evidence>
<keyword evidence="12" id="KW-0511">Multifunctional enzyme</keyword>
<evidence type="ECO:0000256" key="9">
    <source>
        <dbReference type="ARBA" id="ARBA00022840"/>
    </source>
</evidence>
<feature type="binding site" evidence="12">
    <location>
        <position position="140"/>
    </location>
    <ligand>
        <name>CTP</name>
        <dbReference type="ChEBI" id="CHEBI:37563"/>
    </ligand>
</feature>
<dbReference type="KEGG" id="mpad:KEF85_15285"/>
<evidence type="ECO:0000256" key="4">
    <source>
        <dbReference type="ARBA" id="ARBA00022695"/>
    </source>
</evidence>
<dbReference type="NCBIfam" id="NF008137">
    <property type="entry name" value="PRK10885.1"/>
    <property type="match status" value="1"/>
</dbReference>
<dbReference type="InterPro" id="IPR032828">
    <property type="entry name" value="PolyA_RNA-bd"/>
</dbReference>
<evidence type="ECO:0000313" key="15">
    <source>
        <dbReference type="Proteomes" id="UP000676649"/>
    </source>
</evidence>
<gene>
    <name evidence="12" type="primary">cca</name>
    <name evidence="14" type="ORF">KEF85_15285</name>
</gene>
<dbReference type="RefSeq" id="WP_215582052.1">
    <property type="nucleotide sequence ID" value="NZ_CP073754.1"/>
</dbReference>
<comment type="similarity">
    <text evidence="12">Belongs to the tRNA nucleotidyltransferase/poly(A) polymerase family. Bacterial CCA-adding enzyme type 1 subfamily.</text>
</comment>
<keyword evidence="5 12" id="KW-0479">Metal-binding</keyword>
<keyword evidence="4 12" id="KW-0548">Nucleotidyltransferase</keyword>
<dbReference type="GO" id="GO:0000049">
    <property type="term" value="F:tRNA binding"/>
    <property type="evidence" value="ECO:0007669"/>
    <property type="project" value="UniProtKB-UniRule"/>
</dbReference>
<keyword evidence="6 12" id="KW-0547">Nucleotide-binding</keyword>
<comment type="catalytic activity">
    <reaction evidence="12">
        <text>a tRNA with a 3' CCA end + 2 CTP + ATP = a tRNA with a 3' CCACCA end + 3 diphosphate</text>
        <dbReference type="Rhea" id="RHEA:76235"/>
        <dbReference type="Rhea" id="RHEA-COMP:10468"/>
        <dbReference type="Rhea" id="RHEA-COMP:18655"/>
        <dbReference type="ChEBI" id="CHEBI:30616"/>
        <dbReference type="ChEBI" id="CHEBI:33019"/>
        <dbReference type="ChEBI" id="CHEBI:37563"/>
        <dbReference type="ChEBI" id="CHEBI:83071"/>
        <dbReference type="ChEBI" id="CHEBI:195187"/>
    </reaction>
</comment>
<keyword evidence="2 12" id="KW-0808">Transferase</keyword>
<evidence type="ECO:0000256" key="1">
    <source>
        <dbReference type="ARBA" id="ARBA00022596"/>
    </source>
</evidence>
<feature type="domain" description="HD" evidence="13">
    <location>
        <begin position="228"/>
        <end position="329"/>
    </location>
</feature>
<name>A0A975MN11_9GAMM</name>
<dbReference type="Pfam" id="PF12627">
    <property type="entry name" value="PolyA_pol_RNAbd"/>
    <property type="match status" value="1"/>
</dbReference>
<dbReference type="PANTHER" id="PTHR47545:SF1">
    <property type="entry name" value="MULTIFUNCTIONAL CCA PROTEIN"/>
    <property type="match status" value="1"/>
</dbReference>
<dbReference type="EC" id="2.7.7.72" evidence="12"/>
<evidence type="ECO:0000256" key="10">
    <source>
        <dbReference type="ARBA" id="ARBA00022842"/>
    </source>
</evidence>
<dbReference type="CDD" id="cd00077">
    <property type="entry name" value="HDc"/>
    <property type="match status" value="1"/>
</dbReference>
<dbReference type="PROSITE" id="PS51831">
    <property type="entry name" value="HD"/>
    <property type="match status" value="1"/>
</dbReference>
<comment type="catalytic activity">
    <reaction evidence="12">
        <text>a tRNA precursor + 2 CTP + ATP = a tRNA with a 3' CCA end + 3 diphosphate</text>
        <dbReference type="Rhea" id="RHEA:14433"/>
        <dbReference type="Rhea" id="RHEA-COMP:10465"/>
        <dbReference type="Rhea" id="RHEA-COMP:10468"/>
        <dbReference type="ChEBI" id="CHEBI:30616"/>
        <dbReference type="ChEBI" id="CHEBI:33019"/>
        <dbReference type="ChEBI" id="CHEBI:37563"/>
        <dbReference type="ChEBI" id="CHEBI:74896"/>
        <dbReference type="ChEBI" id="CHEBI:83071"/>
        <dbReference type="EC" id="2.7.7.72"/>
    </reaction>
</comment>
<keyword evidence="10 12" id="KW-0460">Magnesium</keyword>
<dbReference type="CDD" id="cd05398">
    <property type="entry name" value="NT_ClassII-CCAase"/>
    <property type="match status" value="1"/>
</dbReference>
<feature type="binding site" evidence="12">
    <location>
        <position position="21"/>
    </location>
    <ligand>
        <name>Mg(2+)</name>
        <dbReference type="ChEBI" id="CHEBI:18420"/>
    </ligand>
</feature>
<dbReference type="GO" id="GO:0001680">
    <property type="term" value="P:tRNA 3'-terminal CCA addition"/>
    <property type="evidence" value="ECO:0007669"/>
    <property type="project" value="UniProtKB-UniRule"/>
</dbReference>
<evidence type="ECO:0000259" key="13">
    <source>
        <dbReference type="PROSITE" id="PS51831"/>
    </source>
</evidence>
<feature type="binding site" evidence="12">
    <location>
        <position position="140"/>
    </location>
    <ligand>
        <name>ATP</name>
        <dbReference type="ChEBI" id="CHEBI:30616"/>
    </ligand>
</feature>
<comment type="cofactor">
    <cofactor evidence="12">
        <name>Mg(2+)</name>
        <dbReference type="ChEBI" id="CHEBI:18420"/>
    </cofactor>
    <text evidence="12">Magnesium is required for nucleotidyltransferase activity.</text>
</comment>
<dbReference type="HAMAP" id="MF_01262">
    <property type="entry name" value="CCA_bact_type2"/>
    <property type="match status" value="1"/>
</dbReference>
<dbReference type="InterPro" id="IPR050124">
    <property type="entry name" value="tRNA_CCA-adding_enzyme"/>
</dbReference>
<dbReference type="InterPro" id="IPR043519">
    <property type="entry name" value="NT_sf"/>
</dbReference>
<feature type="binding site" evidence="12">
    <location>
        <position position="137"/>
    </location>
    <ligand>
        <name>ATP</name>
        <dbReference type="ChEBI" id="CHEBI:30616"/>
    </ligand>
</feature>
<keyword evidence="7 12" id="KW-0692">RNA repair</keyword>
<dbReference type="InterPro" id="IPR012006">
    <property type="entry name" value="CCA_bact"/>
</dbReference>
<keyword evidence="9 12" id="KW-0067">ATP-binding</keyword>
<dbReference type="GO" id="GO:0004810">
    <property type="term" value="F:CCA tRNA nucleotidyltransferase activity"/>
    <property type="evidence" value="ECO:0007669"/>
    <property type="project" value="UniProtKB-UniRule"/>
</dbReference>
<feature type="binding site" evidence="12">
    <location>
        <position position="8"/>
    </location>
    <ligand>
        <name>ATP</name>
        <dbReference type="ChEBI" id="CHEBI:30616"/>
    </ligand>
</feature>
<dbReference type="GO" id="GO:0000287">
    <property type="term" value="F:magnesium ion binding"/>
    <property type="evidence" value="ECO:0007669"/>
    <property type="project" value="UniProtKB-UniRule"/>
</dbReference>